<proteinExistence type="predicted"/>
<reference evidence="8" key="1">
    <citation type="journal article" date="2019" name="Int. J. Syst. Evol. Microbiol.">
        <title>The Global Catalogue of Microorganisms (GCM) 10K type strain sequencing project: providing services to taxonomists for standard genome sequencing and annotation.</title>
        <authorList>
            <consortium name="The Broad Institute Genomics Platform"/>
            <consortium name="The Broad Institute Genome Sequencing Center for Infectious Disease"/>
            <person name="Wu L."/>
            <person name="Ma J."/>
        </authorList>
    </citation>
    <scope>NUCLEOTIDE SEQUENCE [LARGE SCALE GENOMIC DNA]</scope>
    <source>
        <strain evidence="8">JCM 17561</strain>
    </source>
</reference>
<keyword evidence="4" id="KW-0812">Transmembrane</keyword>
<accession>A0ABP7QX58</accession>
<feature type="transmembrane region" description="Helical" evidence="4">
    <location>
        <begin position="311"/>
        <end position="331"/>
    </location>
</feature>
<dbReference type="EMBL" id="BAABBP010000006">
    <property type="protein sequence ID" value="GAA3988738.1"/>
    <property type="molecule type" value="Genomic_DNA"/>
</dbReference>
<feature type="chain" id="PRO_5046730810" description="diguanylate cyclase" evidence="5">
    <location>
        <begin position="38"/>
        <end position="535"/>
    </location>
</feature>
<dbReference type="SUPFAM" id="SSF55073">
    <property type="entry name" value="Nucleotide cyclase"/>
    <property type="match status" value="1"/>
</dbReference>
<dbReference type="PANTHER" id="PTHR45138:SF9">
    <property type="entry name" value="DIGUANYLATE CYCLASE DGCM-RELATED"/>
    <property type="match status" value="1"/>
</dbReference>
<dbReference type="InterPro" id="IPR043128">
    <property type="entry name" value="Rev_trsase/Diguanyl_cyclase"/>
</dbReference>
<dbReference type="PROSITE" id="PS50887">
    <property type="entry name" value="GGDEF"/>
    <property type="match status" value="1"/>
</dbReference>
<protein>
    <recommendedName>
        <fullName evidence="1">diguanylate cyclase</fullName>
        <ecNumber evidence="1">2.7.7.65</ecNumber>
    </recommendedName>
</protein>
<dbReference type="CDD" id="cd01949">
    <property type="entry name" value="GGDEF"/>
    <property type="match status" value="1"/>
</dbReference>
<dbReference type="Gene3D" id="3.30.70.270">
    <property type="match status" value="1"/>
</dbReference>
<dbReference type="NCBIfam" id="TIGR00254">
    <property type="entry name" value="GGDEF"/>
    <property type="match status" value="1"/>
</dbReference>
<evidence type="ECO:0000256" key="2">
    <source>
        <dbReference type="ARBA" id="ARBA00034247"/>
    </source>
</evidence>
<keyword evidence="8" id="KW-1185">Reference proteome</keyword>
<keyword evidence="3" id="KW-0175">Coiled coil</keyword>
<dbReference type="EC" id="2.7.7.65" evidence="1"/>
<dbReference type="SUPFAM" id="SSF53850">
    <property type="entry name" value="Periplasmic binding protein-like II"/>
    <property type="match status" value="1"/>
</dbReference>
<keyword evidence="4" id="KW-1133">Transmembrane helix</keyword>
<organism evidence="7 8">
    <name type="scientific">Comamonas faecalis</name>
    <dbReference type="NCBI Taxonomy" id="1387849"/>
    <lineage>
        <taxon>Bacteria</taxon>
        <taxon>Pseudomonadati</taxon>
        <taxon>Pseudomonadota</taxon>
        <taxon>Betaproteobacteria</taxon>
        <taxon>Burkholderiales</taxon>
        <taxon>Comamonadaceae</taxon>
        <taxon>Comamonas</taxon>
    </lineage>
</organism>
<comment type="catalytic activity">
    <reaction evidence="2">
        <text>2 GTP = 3',3'-c-di-GMP + 2 diphosphate</text>
        <dbReference type="Rhea" id="RHEA:24898"/>
        <dbReference type="ChEBI" id="CHEBI:33019"/>
        <dbReference type="ChEBI" id="CHEBI:37565"/>
        <dbReference type="ChEBI" id="CHEBI:58805"/>
        <dbReference type="EC" id="2.7.7.65"/>
    </reaction>
</comment>
<feature type="coiled-coil region" evidence="3">
    <location>
        <begin position="334"/>
        <end position="368"/>
    </location>
</feature>
<dbReference type="PANTHER" id="PTHR45138">
    <property type="entry name" value="REGULATORY COMPONENTS OF SENSORY TRANSDUCTION SYSTEM"/>
    <property type="match status" value="1"/>
</dbReference>
<keyword evidence="4" id="KW-0472">Membrane</keyword>
<dbReference type="SMART" id="SM00062">
    <property type="entry name" value="PBPb"/>
    <property type="match status" value="1"/>
</dbReference>
<comment type="caution">
    <text evidence="7">The sequence shown here is derived from an EMBL/GenBank/DDBJ whole genome shotgun (WGS) entry which is preliminary data.</text>
</comment>
<evidence type="ECO:0000259" key="6">
    <source>
        <dbReference type="PROSITE" id="PS50887"/>
    </source>
</evidence>
<gene>
    <name evidence="7" type="ORF">GCM10022279_09790</name>
</gene>
<keyword evidence="5" id="KW-0732">Signal</keyword>
<dbReference type="SMART" id="SM00267">
    <property type="entry name" value="GGDEF"/>
    <property type="match status" value="1"/>
</dbReference>
<evidence type="ECO:0000256" key="4">
    <source>
        <dbReference type="SAM" id="Phobius"/>
    </source>
</evidence>
<dbReference type="Gene3D" id="3.40.190.10">
    <property type="entry name" value="Periplasmic binding protein-like II"/>
    <property type="match status" value="2"/>
</dbReference>
<dbReference type="InterPro" id="IPR029787">
    <property type="entry name" value="Nucleotide_cyclase"/>
</dbReference>
<feature type="domain" description="GGDEF" evidence="6">
    <location>
        <begin position="396"/>
        <end position="533"/>
    </location>
</feature>
<evidence type="ECO:0000256" key="1">
    <source>
        <dbReference type="ARBA" id="ARBA00012528"/>
    </source>
</evidence>
<evidence type="ECO:0000313" key="7">
    <source>
        <dbReference type="EMBL" id="GAA3988738.1"/>
    </source>
</evidence>
<evidence type="ECO:0000313" key="8">
    <source>
        <dbReference type="Proteomes" id="UP001501627"/>
    </source>
</evidence>
<feature type="signal peptide" evidence="5">
    <location>
        <begin position="1"/>
        <end position="37"/>
    </location>
</feature>
<dbReference type="InterPro" id="IPR001638">
    <property type="entry name" value="Solute-binding_3/MltF_N"/>
</dbReference>
<evidence type="ECO:0000256" key="5">
    <source>
        <dbReference type="SAM" id="SignalP"/>
    </source>
</evidence>
<name>A0ABP7QX58_9BURK</name>
<dbReference type="InterPro" id="IPR050469">
    <property type="entry name" value="Diguanylate_Cyclase"/>
</dbReference>
<dbReference type="Pfam" id="PF00990">
    <property type="entry name" value="GGDEF"/>
    <property type="match status" value="1"/>
</dbReference>
<sequence>MPAAFPQPTPRRQLALRWAARLLACAAALAGAANASAAGNAACTNAQRIVFTQPVTVTAQERAQIAQLSPLRVLAVSAPPLSQYEEETGRYRGVAIDVLCAITQELGLDWRLDGAPTQTVTEKIAKVQNGQADLFLPLSATLERERLGHFTLALYTSYYVAIARKGRSIEIDRAADLARYRVGLVRGVALQPILEPLVPAAQLLLAQQSFAGGGLFDALRAGDIDVAVFSRDFFVEQRYNHELFDLEIVHTFKEYPRHYGFYLGPDAAHLQLATLLDRYLGAIDTSASLRAHQMGERQLIERYLHQRQQRLLLLISSAGAAVLALAAFIALRHYRQLTQRLEAGHRRIRQQQQALQAANHQLQQLSQTDALTGLANRRMLDQSLAREHARWRRTGSALSVALIDIDHFKQVNDRLGHTTGDAYLRAVAGVLARSLTRVTDLAARYGGEEFLCLLPDSDAHAARTVAERIMDGIAALQLPNPRAGADAGALTVSIGLVTLQSGSHGTADLLQQADVQLYAAKHAGRNRIQATTLRA</sequence>
<dbReference type="Proteomes" id="UP001501627">
    <property type="component" value="Unassembled WGS sequence"/>
</dbReference>
<dbReference type="RefSeq" id="WP_103046513.1">
    <property type="nucleotide sequence ID" value="NZ_BAABBP010000006.1"/>
</dbReference>
<dbReference type="InterPro" id="IPR000160">
    <property type="entry name" value="GGDEF_dom"/>
</dbReference>
<evidence type="ECO:0000256" key="3">
    <source>
        <dbReference type="SAM" id="Coils"/>
    </source>
</evidence>